<accession>A0A1C4FMD8</accession>
<keyword evidence="2" id="KW-1185">Reference proteome</keyword>
<reference evidence="2" key="1">
    <citation type="submission" date="2016-08" db="EMBL/GenBank/DDBJ databases">
        <authorList>
            <person name="Varghese N."/>
            <person name="Submissions Spin"/>
        </authorList>
    </citation>
    <scope>NUCLEOTIDE SEQUENCE [LARGE SCALE GENOMIC DNA]</scope>
    <source>
        <strain evidence="2">REICA_142</strain>
    </source>
</reference>
<evidence type="ECO:0000313" key="1">
    <source>
        <dbReference type="EMBL" id="SCC57026.1"/>
    </source>
</evidence>
<dbReference type="EMBL" id="FMBC01000039">
    <property type="protein sequence ID" value="SCC57026.1"/>
    <property type="molecule type" value="Genomic_DNA"/>
</dbReference>
<dbReference type="AlphaFoldDB" id="A0A1C4FMD8"/>
<organism evidence="1 2">
    <name type="scientific">Kosakonia oryziphila</name>
    <dbReference type="NCBI Taxonomy" id="1005667"/>
    <lineage>
        <taxon>Bacteria</taxon>
        <taxon>Pseudomonadati</taxon>
        <taxon>Pseudomonadota</taxon>
        <taxon>Gammaproteobacteria</taxon>
        <taxon>Enterobacterales</taxon>
        <taxon>Enterobacteriaceae</taxon>
        <taxon>Kosakonia</taxon>
    </lineage>
</organism>
<name>A0A1C4FMD8_9ENTR</name>
<proteinExistence type="predicted"/>
<dbReference type="Proteomes" id="UP000198515">
    <property type="component" value="Unassembled WGS sequence"/>
</dbReference>
<sequence length="91" mass="10329">MSISSIIKSRLETDRSAAVALDRAVNGVKQNSGSTLEDVRSGVERASWYSSCLFDKYKDVCTELSTEDQRFIKCIYEVYKRKNIIADMMCC</sequence>
<gene>
    <name evidence="1" type="ORF">GA0061070_10393</name>
</gene>
<evidence type="ECO:0000313" key="2">
    <source>
        <dbReference type="Proteomes" id="UP000198515"/>
    </source>
</evidence>
<protein>
    <submittedName>
        <fullName evidence="1">Uncharacterized protein</fullName>
    </submittedName>
</protein>